<evidence type="ECO:0000313" key="1">
    <source>
        <dbReference type="EMBL" id="CAB4042138.1"/>
    </source>
</evidence>
<evidence type="ECO:0000313" key="2">
    <source>
        <dbReference type="Proteomes" id="UP001152795"/>
    </source>
</evidence>
<proteinExistence type="predicted"/>
<organism evidence="1 2">
    <name type="scientific">Paramuricea clavata</name>
    <name type="common">Red gorgonian</name>
    <name type="synonym">Violescent sea-whip</name>
    <dbReference type="NCBI Taxonomy" id="317549"/>
    <lineage>
        <taxon>Eukaryota</taxon>
        <taxon>Metazoa</taxon>
        <taxon>Cnidaria</taxon>
        <taxon>Anthozoa</taxon>
        <taxon>Octocorallia</taxon>
        <taxon>Malacalcyonacea</taxon>
        <taxon>Plexauridae</taxon>
        <taxon>Paramuricea</taxon>
    </lineage>
</organism>
<sequence>MIDTKKIESLHTLLEYLEEAKIMASSQSDQRSSKIGIYPVNVDGGYNGGYNCGLGCSQQHGLGYCPAFKKMKVKEKWEVVIQSKRCKKCLRTGHRHQQCSQKACDINSCGRPHHYLLHKDPKQVDNGNLNHDAQPFKPDQELQAWDSPLGTANVPTQKVKVHSANGNSIEGLAMVDSGSNKSLIRFGWRNKKIKMYVAGGGIRVEDSAEFDLKISPCYDEDIVFNVRAYSVKKPCQAAKTVSKKAVVRFPHRVRIVEDLDLNGGPVDILLETDLPEAHHDFKVLTGNSGEPIAKKNIFGWSVLGNLEENSTPGIFAVETIDDITKGQDIKKLTFQDQLTIKPTGCCTCSEKEMRECAFIRHVRLSLLEFWMMEELKEVVIKLKQEEVNPEEPAWYLPIGEVESPDKTTKCRLVFDAAAKMDGLSLDDALEKGPCLMNSLFDVLIGWRQNGVAFAGDDSKMFNAVHPDDQK</sequence>
<dbReference type="AlphaFoldDB" id="A0A6S7KE62"/>
<dbReference type="OrthoDB" id="8045564at2759"/>
<comment type="caution">
    <text evidence="1">The sequence shown here is derived from an EMBL/GenBank/DDBJ whole genome shotgun (WGS) entry which is preliminary data.</text>
</comment>
<gene>
    <name evidence="1" type="ORF">PACLA_8A000039</name>
</gene>
<dbReference type="PANTHER" id="PTHR47331">
    <property type="entry name" value="PHD-TYPE DOMAIN-CONTAINING PROTEIN"/>
    <property type="match status" value="1"/>
</dbReference>
<keyword evidence="2" id="KW-1185">Reference proteome</keyword>
<dbReference type="Proteomes" id="UP001152795">
    <property type="component" value="Unassembled WGS sequence"/>
</dbReference>
<accession>A0A6S7KE62</accession>
<dbReference type="EMBL" id="CACRXK020029529">
    <property type="protein sequence ID" value="CAB4042138.1"/>
    <property type="molecule type" value="Genomic_DNA"/>
</dbReference>
<reference evidence="1" key="1">
    <citation type="submission" date="2020-04" db="EMBL/GenBank/DDBJ databases">
        <authorList>
            <person name="Alioto T."/>
            <person name="Alioto T."/>
            <person name="Gomez Garrido J."/>
        </authorList>
    </citation>
    <scope>NUCLEOTIDE SEQUENCE</scope>
    <source>
        <strain evidence="1">A484AB</strain>
    </source>
</reference>
<protein>
    <submittedName>
        <fullName evidence="1">Uncharacterized protein</fullName>
    </submittedName>
</protein>
<name>A0A6S7KE62_PARCT</name>